<dbReference type="Proteomes" id="UP001320119">
    <property type="component" value="Chromosome"/>
</dbReference>
<accession>A0AAN1WE14</accession>
<dbReference type="InterPro" id="IPR008318">
    <property type="entry name" value="UCP030820"/>
</dbReference>
<name>A0AAN1WE14_9GAMM</name>
<evidence type="ECO:0008006" key="3">
    <source>
        <dbReference type="Google" id="ProtNLM"/>
    </source>
</evidence>
<organism evidence="1 2">
    <name type="scientific">Marinagarivorans cellulosilyticus</name>
    <dbReference type="NCBI Taxonomy" id="2721545"/>
    <lineage>
        <taxon>Bacteria</taxon>
        <taxon>Pseudomonadati</taxon>
        <taxon>Pseudomonadota</taxon>
        <taxon>Gammaproteobacteria</taxon>
        <taxon>Cellvibrionales</taxon>
        <taxon>Cellvibrionaceae</taxon>
        <taxon>Marinagarivorans</taxon>
    </lineage>
</organism>
<dbReference type="Pfam" id="PF06073">
    <property type="entry name" value="DUF934"/>
    <property type="match status" value="1"/>
</dbReference>
<gene>
    <name evidence="1" type="ORF">MARGE09_P0070</name>
</gene>
<dbReference type="RefSeq" id="WP_236985343.1">
    <property type="nucleotide sequence ID" value="NZ_AP023086.1"/>
</dbReference>
<evidence type="ECO:0000313" key="1">
    <source>
        <dbReference type="EMBL" id="BCD95871.1"/>
    </source>
</evidence>
<sequence>MDNTISIINGAAHYDPNDHWQLVLDDEVIPEGINAVVSWVRWQQCASDRARAKNYYGVVLAPDDDPAILVNELAKIPLIALQFPSFRDGRAYSQATVLRTRYHFQGDLRAVGDVLRDQLSLMRHCGFSSFKVREDKPVCDALKGLEVFDKIYARSVTHPQPRFRRSATGDN</sequence>
<protein>
    <recommendedName>
        <fullName evidence="3">Oxidoreductase</fullName>
    </recommendedName>
</protein>
<dbReference type="AlphaFoldDB" id="A0AAN1WE14"/>
<dbReference type="EMBL" id="AP023086">
    <property type="protein sequence ID" value="BCD95871.1"/>
    <property type="molecule type" value="Genomic_DNA"/>
</dbReference>
<keyword evidence="2" id="KW-1185">Reference proteome</keyword>
<proteinExistence type="predicted"/>
<dbReference type="KEGG" id="marq:MARGE09_P0070"/>
<dbReference type="PIRSF" id="PIRSF030820">
    <property type="entry name" value="UCP030820"/>
    <property type="match status" value="1"/>
</dbReference>
<evidence type="ECO:0000313" key="2">
    <source>
        <dbReference type="Proteomes" id="UP001320119"/>
    </source>
</evidence>
<reference evidence="1 2" key="1">
    <citation type="journal article" date="2022" name="IScience">
        <title>An ultrasensitive nanofiber-based assay for enzymatic hydrolysis and deep-sea microbial degradation of cellulose.</title>
        <authorList>
            <person name="Tsudome M."/>
            <person name="Tachioka M."/>
            <person name="Miyazaki M."/>
            <person name="Uchimura K."/>
            <person name="Tsuda M."/>
            <person name="Takaki Y."/>
            <person name="Deguchi S."/>
        </authorList>
    </citation>
    <scope>NUCLEOTIDE SEQUENCE [LARGE SCALE GENOMIC DNA]</scope>
    <source>
        <strain evidence="1 2">GE09</strain>
    </source>
</reference>